<dbReference type="PATRIC" id="fig|1423.134.peg.3356"/>
<gene>
    <name evidence="1" type="ORF">SC09_Contig19orf00590</name>
</gene>
<dbReference type="EMBL" id="JXBC01000002">
    <property type="protein sequence ID" value="KIU12190.1"/>
    <property type="molecule type" value="Genomic_DNA"/>
</dbReference>
<proteinExistence type="predicted"/>
<organism evidence="1 2">
    <name type="scientific">Bacillus subtilis</name>
    <dbReference type="NCBI Taxonomy" id="1423"/>
    <lineage>
        <taxon>Bacteria</taxon>
        <taxon>Bacillati</taxon>
        <taxon>Bacillota</taxon>
        <taxon>Bacilli</taxon>
        <taxon>Bacillales</taxon>
        <taxon>Bacillaceae</taxon>
        <taxon>Bacillus</taxon>
    </lineage>
</organism>
<evidence type="ECO:0000313" key="1">
    <source>
        <dbReference type="EMBL" id="KIU12190.1"/>
    </source>
</evidence>
<sequence length="39" mass="4815">MLFSERVKDFDLFNCLFLDKNNTEYGKMKNWVVNIYFCK</sequence>
<dbReference type="AlphaFoldDB" id="A0A0C3LJI9"/>
<evidence type="ECO:0000313" key="2">
    <source>
        <dbReference type="Proteomes" id="UP000032247"/>
    </source>
</evidence>
<reference evidence="1 2" key="1">
    <citation type="submission" date="2014-12" db="EMBL/GenBank/DDBJ databases">
        <title>Comparative genome analysis of Bacillus coagulans HM-08, Clostridium butyricum HM-68, Bacillus subtilis HM-66 and Bacillus licheniformis BL-09.</title>
        <authorList>
            <person name="Zhang H."/>
        </authorList>
    </citation>
    <scope>NUCLEOTIDE SEQUENCE [LARGE SCALE GENOMIC DNA]</scope>
    <source>
        <strain evidence="1 2">HM-66</strain>
    </source>
</reference>
<protein>
    <submittedName>
        <fullName evidence="1">Uncharacterized protein</fullName>
    </submittedName>
</protein>
<name>A0A0C3LJI9_BACIU</name>
<accession>A0A0C3LJI9</accession>
<comment type="caution">
    <text evidence="1">The sequence shown here is derived from an EMBL/GenBank/DDBJ whole genome shotgun (WGS) entry which is preliminary data.</text>
</comment>
<dbReference type="Proteomes" id="UP000032247">
    <property type="component" value="Unassembled WGS sequence"/>
</dbReference>